<accession>A0A4R5PE04</accession>
<reference evidence="3 4" key="1">
    <citation type="journal article" date="2019" name="Sci. Rep.">
        <title>Extended insight into the Mycobacterium chelonae-abscessus complex through whole genome sequencing of Mycobacterium salmoniphilum outbreak and Mycobacterium salmoniphilum-like strains.</title>
        <authorList>
            <person name="Behra P.R.K."/>
            <person name="Das S."/>
            <person name="Pettersson B.M.F."/>
            <person name="Shirreff L."/>
            <person name="DuCote T."/>
            <person name="Jacobsson K.G."/>
            <person name="Ennis D.G."/>
            <person name="Kirsebom L.A."/>
        </authorList>
    </citation>
    <scope>NUCLEOTIDE SEQUENCE [LARGE SCALE GENOMIC DNA]</scope>
    <source>
        <strain evidence="3 4">DSM 45524</strain>
    </source>
</reference>
<sequence>MRGWGLAVLLVGAVGCSSPVEQVSPSRTPVSSPGADVVATDFDNGGRVQLRVGQVFDIVLADDYETTNCQWHDKNGYDWAVLQPLGSLYDPHKKPPDGSQNATYTSRFTAKGPGAVHVTLSEEDNAYPPRVARSFSIDVDVTTESVNS</sequence>
<dbReference type="GO" id="GO:0004869">
    <property type="term" value="F:cysteine-type endopeptidase inhibitor activity"/>
    <property type="evidence" value="ECO:0007669"/>
    <property type="project" value="UniProtKB-KW"/>
</dbReference>
<dbReference type="Proteomes" id="UP000295627">
    <property type="component" value="Unassembled WGS sequence"/>
</dbReference>
<dbReference type="Gene3D" id="2.60.40.2020">
    <property type="match status" value="1"/>
</dbReference>
<keyword evidence="1" id="KW-0646">Protease inhibitor</keyword>
<proteinExistence type="predicted"/>
<evidence type="ECO:0000256" key="2">
    <source>
        <dbReference type="ARBA" id="ARBA00022704"/>
    </source>
</evidence>
<keyword evidence="2" id="KW-0789">Thiol protease inhibitor</keyword>
<protein>
    <recommendedName>
        <fullName evidence="5">Proteinase inhibitor I42 chagasin domain-containing protein</fullName>
    </recommendedName>
</protein>
<organism evidence="3 4">
    <name type="scientific">Mycobacteroides franklinii</name>
    <dbReference type="NCBI Taxonomy" id="948102"/>
    <lineage>
        <taxon>Bacteria</taxon>
        <taxon>Bacillati</taxon>
        <taxon>Actinomycetota</taxon>
        <taxon>Actinomycetes</taxon>
        <taxon>Mycobacteriales</taxon>
        <taxon>Mycobacteriaceae</taxon>
        <taxon>Mycobacteroides</taxon>
    </lineage>
</organism>
<evidence type="ECO:0000256" key="1">
    <source>
        <dbReference type="ARBA" id="ARBA00022690"/>
    </source>
</evidence>
<evidence type="ECO:0000313" key="4">
    <source>
        <dbReference type="Proteomes" id="UP000295627"/>
    </source>
</evidence>
<evidence type="ECO:0008006" key="5">
    <source>
        <dbReference type="Google" id="ProtNLM"/>
    </source>
</evidence>
<name>A0A4R5PE04_9MYCO</name>
<dbReference type="PROSITE" id="PS51257">
    <property type="entry name" value="PROKAR_LIPOPROTEIN"/>
    <property type="match status" value="1"/>
</dbReference>
<dbReference type="InterPro" id="IPR036331">
    <property type="entry name" value="Chagasin-like_sf"/>
</dbReference>
<evidence type="ECO:0000313" key="3">
    <source>
        <dbReference type="EMBL" id="TDH23657.1"/>
    </source>
</evidence>
<dbReference type="EMBL" id="RXLR01000010">
    <property type="protein sequence ID" value="TDH23657.1"/>
    <property type="molecule type" value="Genomic_DNA"/>
</dbReference>
<dbReference type="RefSeq" id="WP_078334746.1">
    <property type="nucleotide sequence ID" value="NZ_MAFQ01000008.1"/>
</dbReference>
<dbReference type="AlphaFoldDB" id="A0A4R5PE04"/>
<comment type="caution">
    <text evidence="3">The sequence shown here is derived from an EMBL/GenBank/DDBJ whole genome shotgun (WGS) entry which is preliminary data.</text>
</comment>
<gene>
    <name evidence="3" type="ORF">EJ571_05140</name>
</gene>